<feature type="compositionally biased region" description="Polar residues" evidence="1">
    <location>
        <begin position="1"/>
        <end position="10"/>
    </location>
</feature>
<dbReference type="Gene3D" id="3.90.1200.10">
    <property type="match status" value="1"/>
</dbReference>
<feature type="domain" description="Aminoglycoside phosphotransferase" evidence="2">
    <location>
        <begin position="58"/>
        <end position="285"/>
    </location>
</feature>
<comment type="caution">
    <text evidence="3">The sequence shown here is derived from an EMBL/GenBank/DDBJ whole genome shotgun (WGS) entry which is preliminary data.</text>
</comment>
<dbReference type="SUPFAM" id="SSF56112">
    <property type="entry name" value="Protein kinase-like (PK-like)"/>
    <property type="match status" value="1"/>
</dbReference>
<organism evidence="3 4">
    <name type="scientific">Brachybacterium paraconglomeratum</name>
    <dbReference type="NCBI Taxonomy" id="173362"/>
    <lineage>
        <taxon>Bacteria</taxon>
        <taxon>Bacillati</taxon>
        <taxon>Actinomycetota</taxon>
        <taxon>Actinomycetes</taxon>
        <taxon>Micrococcales</taxon>
        <taxon>Dermabacteraceae</taxon>
        <taxon>Brachybacterium</taxon>
    </lineage>
</organism>
<sequence>MRATRQTAGMTETSPSSPSSATADAGTPPPADLEQLLALAADHGLDLLGDSLRTEEIGLDFRVAFARSRDGQDWVLRIPRRAEVLARAAVEGRLLAHLAPHLDVAIPDWRINTERLIAYPLLPGTPGLTVDPDGTVRWHLDMASSEYARTLGTFLAQLHAVDPVAAADTGIPSRTPEQVRAGWREDLARVAEAFPIAPALRERWEAWLAEDSYWPDRSVLTHGEVYPGHTLVRGERLSAVLDWTTAAVGDPARDLMFQRSSAPPEAFEATLAAYEDGGGALHPRLGEHAEEMFSASPLAYGVYVLETGEEEHRAAAAAALDPPDAG</sequence>
<dbReference type="PANTHER" id="PTHR21310:SF15">
    <property type="entry name" value="AMINOGLYCOSIDE PHOSPHOTRANSFERASE DOMAIN-CONTAINING PROTEIN"/>
    <property type="match status" value="1"/>
</dbReference>
<dbReference type="Gene3D" id="3.30.200.20">
    <property type="entry name" value="Phosphorylase Kinase, domain 1"/>
    <property type="match status" value="1"/>
</dbReference>
<evidence type="ECO:0000313" key="4">
    <source>
        <dbReference type="Proteomes" id="UP000274327"/>
    </source>
</evidence>
<protein>
    <submittedName>
        <fullName evidence="3">Aminoglycoside phosphotransferase</fullName>
    </submittedName>
</protein>
<evidence type="ECO:0000259" key="2">
    <source>
        <dbReference type="Pfam" id="PF01636"/>
    </source>
</evidence>
<dbReference type="PANTHER" id="PTHR21310">
    <property type="entry name" value="AMINOGLYCOSIDE PHOSPHOTRANSFERASE-RELATED-RELATED"/>
    <property type="match status" value="1"/>
</dbReference>
<dbReference type="Proteomes" id="UP000274327">
    <property type="component" value="Unassembled WGS sequence"/>
</dbReference>
<dbReference type="AlphaFoldDB" id="A0A3R8QNH5"/>
<accession>A0A3R8QNH5</accession>
<name>A0A3R8QNH5_9MICO</name>
<dbReference type="InterPro" id="IPR002575">
    <property type="entry name" value="Aminoglycoside_PTrfase"/>
</dbReference>
<reference evidence="3 4" key="1">
    <citation type="submission" date="2018-07" db="EMBL/GenBank/DDBJ databases">
        <title>Brachybacteriurn paraconglorneratum KCTC 9916.</title>
        <authorList>
            <person name="Li Y."/>
        </authorList>
    </citation>
    <scope>NUCLEOTIDE SEQUENCE [LARGE SCALE GENOMIC DNA]</scope>
    <source>
        <strain evidence="3 4">KCTC 9916</strain>
    </source>
</reference>
<keyword evidence="3" id="KW-0808">Transferase</keyword>
<feature type="region of interest" description="Disordered" evidence="1">
    <location>
        <begin position="1"/>
        <end position="31"/>
    </location>
</feature>
<dbReference type="EMBL" id="QOCI01000006">
    <property type="protein sequence ID" value="RRR18857.1"/>
    <property type="molecule type" value="Genomic_DNA"/>
</dbReference>
<proteinExistence type="predicted"/>
<feature type="compositionally biased region" description="Low complexity" evidence="1">
    <location>
        <begin position="11"/>
        <end position="31"/>
    </location>
</feature>
<evidence type="ECO:0000313" key="3">
    <source>
        <dbReference type="EMBL" id="RRR18857.1"/>
    </source>
</evidence>
<evidence type="ECO:0000256" key="1">
    <source>
        <dbReference type="SAM" id="MobiDB-lite"/>
    </source>
</evidence>
<keyword evidence="4" id="KW-1185">Reference proteome</keyword>
<dbReference type="GO" id="GO:0016740">
    <property type="term" value="F:transferase activity"/>
    <property type="evidence" value="ECO:0007669"/>
    <property type="project" value="UniProtKB-KW"/>
</dbReference>
<dbReference type="InterPro" id="IPR051678">
    <property type="entry name" value="AGP_Transferase"/>
</dbReference>
<dbReference type="Pfam" id="PF01636">
    <property type="entry name" value="APH"/>
    <property type="match status" value="1"/>
</dbReference>
<dbReference type="InterPro" id="IPR011009">
    <property type="entry name" value="Kinase-like_dom_sf"/>
</dbReference>
<dbReference type="CDD" id="cd05152">
    <property type="entry name" value="MPH2"/>
    <property type="match status" value="1"/>
</dbReference>
<gene>
    <name evidence="3" type="ORF">DS079_08700</name>
</gene>